<name>A0ABZ1RCL7_9ACTN</name>
<keyword evidence="1 3" id="KW-0808">Transferase</keyword>
<dbReference type="CDD" id="cd04301">
    <property type="entry name" value="NAT_SF"/>
    <property type="match status" value="1"/>
</dbReference>
<organism evidence="3 4">
    <name type="scientific">Streptomyces bobili</name>
    <dbReference type="NCBI Taxonomy" id="67280"/>
    <lineage>
        <taxon>Bacteria</taxon>
        <taxon>Bacillati</taxon>
        <taxon>Actinomycetota</taxon>
        <taxon>Actinomycetes</taxon>
        <taxon>Kitasatosporales</taxon>
        <taxon>Streptomycetaceae</taxon>
        <taxon>Streptomyces</taxon>
    </lineage>
</organism>
<evidence type="ECO:0000256" key="1">
    <source>
        <dbReference type="ARBA" id="ARBA00022679"/>
    </source>
</evidence>
<dbReference type="InterPro" id="IPR000182">
    <property type="entry name" value="GNAT_dom"/>
</dbReference>
<dbReference type="Proteomes" id="UP001432071">
    <property type="component" value="Chromosome"/>
</dbReference>
<dbReference type="EMBL" id="CP108038">
    <property type="protein sequence ID" value="WUN92569.1"/>
    <property type="molecule type" value="Genomic_DNA"/>
</dbReference>
<keyword evidence="3" id="KW-0012">Acyltransferase</keyword>
<evidence type="ECO:0000259" key="2">
    <source>
        <dbReference type="PROSITE" id="PS51186"/>
    </source>
</evidence>
<evidence type="ECO:0000313" key="3">
    <source>
        <dbReference type="EMBL" id="WUN92569.1"/>
    </source>
</evidence>
<dbReference type="Pfam" id="PF00583">
    <property type="entry name" value="Acetyltransf_1"/>
    <property type="match status" value="1"/>
</dbReference>
<dbReference type="InterPro" id="IPR016181">
    <property type="entry name" value="Acyl_CoA_acyltransferase"/>
</dbReference>
<dbReference type="PANTHER" id="PTHR13947">
    <property type="entry name" value="GNAT FAMILY N-ACETYLTRANSFERASE"/>
    <property type="match status" value="1"/>
</dbReference>
<dbReference type="RefSeq" id="WP_392651772.1">
    <property type="nucleotide sequence ID" value="NZ_CP108038.1"/>
</dbReference>
<evidence type="ECO:0000313" key="4">
    <source>
        <dbReference type="Proteomes" id="UP001432071"/>
    </source>
</evidence>
<dbReference type="EC" id="2.3.1.-" evidence="3"/>
<sequence>MRKRTRLMPHASAPAMVSSIRSPSDADAFYALNEEWISRLFTLQEEDRAVLGDPFGRIVDPGGDVLMAREPDSDTAVGCIALLAYPDAVFELAKMAVAPAAQGRGIGRQLIAAAIDRARTLGGTRLFLGTNTKLAPAIHLYEDAGFVRITRDRLPVADYYARADILMELK</sequence>
<dbReference type="GO" id="GO:0016746">
    <property type="term" value="F:acyltransferase activity"/>
    <property type="evidence" value="ECO:0007669"/>
    <property type="project" value="UniProtKB-KW"/>
</dbReference>
<dbReference type="SUPFAM" id="SSF55729">
    <property type="entry name" value="Acyl-CoA N-acyltransferases (Nat)"/>
    <property type="match status" value="1"/>
</dbReference>
<dbReference type="PANTHER" id="PTHR13947:SF37">
    <property type="entry name" value="LD18367P"/>
    <property type="match status" value="1"/>
</dbReference>
<dbReference type="PROSITE" id="PS51186">
    <property type="entry name" value="GNAT"/>
    <property type="match status" value="1"/>
</dbReference>
<accession>A0ABZ1RCL7</accession>
<dbReference type="Gene3D" id="3.40.630.30">
    <property type="match status" value="1"/>
</dbReference>
<protein>
    <submittedName>
        <fullName evidence="3">GNAT family N-acetyltransferase</fullName>
        <ecNumber evidence="3">2.3.1.-</ecNumber>
    </submittedName>
</protein>
<gene>
    <name evidence="3" type="ORF">OHT53_40390</name>
</gene>
<dbReference type="InterPro" id="IPR050769">
    <property type="entry name" value="NAT_camello-type"/>
</dbReference>
<proteinExistence type="predicted"/>
<keyword evidence="4" id="KW-1185">Reference proteome</keyword>
<dbReference type="GeneID" id="93767382"/>
<feature type="domain" description="N-acetyltransferase" evidence="2">
    <location>
        <begin position="16"/>
        <end position="170"/>
    </location>
</feature>
<reference evidence="3" key="1">
    <citation type="submission" date="2022-10" db="EMBL/GenBank/DDBJ databases">
        <title>The complete genomes of actinobacterial strains from the NBC collection.</title>
        <authorList>
            <person name="Joergensen T.S."/>
            <person name="Alvarez Arevalo M."/>
            <person name="Sterndorff E.B."/>
            <person name="Faurdal D."/>
            <person name="Vuksanovic O."/>
            <person name="Mourched A.-S."/>
            <person name="Charusanti P."/>
            <person name="Shaw S."/>
            <person name="Blin K."/>
            <person name="Weber T."/>
        </authorList>
    </citation>
    <scope>NUCLEOTIDE SEQUENCE</scope>
    <source>
        <strain evidence="3">NBC_00302</strain>
    </source>
</reference>